<proteinExistence type="predicted"/>
<comment type="caution">
    <text evidence="1">The sequence shown here is derived from an EMBL/GenBank/DDBJ whole genome shotgun (WGS) entry which is preliminary data.</text>
</comment>
<dbReference type="Proteomes" id="UP001432027">
    <property type="component" value="Unassembled WGS sequence"/>
</dbReference>
<dbReference type="EMBL" id="BTSX01000005">
    <property type="protein sequence ID" value="GMT00071.1"/>
    <property type="molecule type" value="Genomic_DNA"/>
</dbReference>
<name>A0AAV5TZS8_9BILA</name>
<dbReference type="AlphaFoldDB" id="A0AAV5TZS8"/>
<gene>
    <name evidence="1" type="ORF">PENTCL1PPCAC_22245</name>
</gene>
<reference evidence="1" key="1">
    <citation type="submission" date="2023-10" db="EMBL/GenBank/DDBJ databases">
        <title>Genome assembly of Pristionchus species.</title>
        <authorList>
            <person name="Yoshida K."/>
            <person name="Sommer R.J."/>
        </authorList>
    </citation>
    <scope>NUCLEOTIDE SEQUENCE</scope>
    <source>
        <strain evidence="1">RS0144</strain>
    </source>
</reference>
<evidence type="ECO:0008006" key="3">
    <source>
        <dbReference type="Google" id="ProtNLM"/>
    </source>
</evidence>
<evidence type="ECO:0000313" key="2">
    <source>
        <dbReference type="Proteomes" id="UP001432027"/>
    </source>
</evidence>
<accession>A0AAV5TZS8</accession>
<protein>
    <recommendedName>
        <fullName evidence="3">Lipocalin/cytosolic fatty-acid binding domain-containing protein</fullName>
    </recommendedName>
</protein>
<sequence>RASISIGTISIPRHSPIWTTTHSLKRCLESLNVYLSEEDANSVLIELLGVKFKRDGPEKKYTGLQFFSREEGKMVDCYEDREYGIFSVQSFDGLFRTKIYAFRDSGMLEFDRFGLKIKWYGSEEKVAVIKMEYGSVKCVQSDF</sequence>
<organism evidence="1 2">
    <name type="scientific">Pristionchus entomophagus</name>
    <dbReference type="NCBI Taxonomy" id="358040"/>
    <lineage>
        <taxon>Eukaryota</taxon>
        <taxon>Metazoa</taxon>
        <taxon>Ecdysozoa</taxon>
        <taxon>Nematoda</taxon>
        <taxon>Chromadorea</taxon>
        <taxon>Rhabditida</taxon>
        <taxon>Rhabditina</taxon>
        <taxon>Diplogasteromorpha</taxon>
        <taxon>Diplogasteroidea</taxon>
        <taxon>Neodiplogasteridae</taxon>
        <taxon>Pristionchus</taxon>
    </lineage>
</organism>
<keyword evidence="2" id="KW-1185">Reference proteome</keyword>
<feature type="non-terminal residue" evidence="1">
    <location>
        <position position="1"/>
    </location>
</feature>
<evidence type="ECO:0000313" key="1">
    <source>
        <dbReference type="EMBL" id="GMT00071.1"/>
    </source>
</evidence>